<protein>
    <submittedName>
        <fullName evidence="2">KTSC domain-containing protein</fullName>
    </submittedName>
</protein>
<sequence>MKRKQLESAAIASAGYDASTAVLELEFTSGEIYEYFAVPRSVHEGLLQAESAGRFFRERIREVYPARHVK</sequence>
<keyword evidence="3" id="KW-1185">Reference proteome</keyword>
<gene>
    <name evidence="2" type="ORF">R8Z58_07110</name>
</gene>
<dbReference type="Pfam" id="PF13619">
    <property type="entry name" value="KTSC"/>
    <property type="match status" value="1"/>
</dbReference>
<proteinExistence type="predicted"/>
<evidence type="ECO:0000259" key="1">
    <source>
        <dbReference type="Pfam" id="PF13619"/>
    </source>
</evidence>
<dbReference type="EMBL" id="JAWQEV010000002">
    <property type="protein sequence ID" value="MDW4572550.1"/>
    <property type="molecule type" value="Genomic_DNA"/>
</dbReference>
<evidence type="ECO:0000313" key="2">
    <source>
        <dbReference type="EMBL" id="MDW4572550.1"/>
    </source>
</evidence>
<dbReference type="RefSeq" id="WP_318353077.1">
    <property type="nucleotide sequence ID" value="NZ_JAWQEV010000002.1"/>
</dbReference>
<dbReference type="InterPro" id="IPR025309">
    <property type="entry name" value="KTSC_dom"/>
</dbReference>
<dbReference type="Proteomes" id="UP001283109">
    <property type="component" value="Unassembled WGS sequence"/>
</dbReference>
<name>A0ABU4GZV8_9MICO</name>
<feature type="domain" description="KTSC" evidence="1">
    <location>
        <begin position="7"/>
        <end position="64"/>
    </location>
</feature>
<comment type="caution">
    <text evidence="2">The sequence shown here is derived from an EMBL/GenBank/DDBJ whole genome shotgun (WGS) entry which is preliminary data.</text>
</comment>
<evidence type="ECO:0000313" key="3">
    <source>
        <dbReference type="Proteomes" id="UP001283109"/>
    </source>
</evidence>
<reference evidence="2 3" key="1">
    <citation type="submission" date="2023-11" db="EMBL/GenBank/DDBJ databases">
        <title>Draft genome sequence of Microbacterium arthrosphaerae JCM 30492.</title>
        <authorList>
            <person name="Zhang G."/>
            <person name="Ding Y."/>
        </authorList>
    </citation>
    <scope>NUCLEOTIDE SEQUENCE [LARGE SCALE GENOMIC DNA]</scope>
    <source>
        <strain evidence="2 3">JCM 30492</strain>
    </source>
</reference>
<accession>A0ABU4GZV8</accession>
<organism evidence="2 3">
    <name type="scientific">Microbacterium arthrosphaerae</name>
    <dbReference type="NCBI Taxonomy" id="792652"/>
    <lineage>
        <taxon>Bacteria</taxon>
        <taxon>Bacillati</taxon>
        <taxon>Actinomycetota</taxon>
        <taxon>Actinomycetes</taxon>
        <taxon>Micrococcales</taxon>
        <taxon>Microbacteriaceae</taxon>
        <taxon>Microbacterium</taxon>
    </lineage>
</organism>